<keyword evidence="2" id="KW-0812">Transmembrane</keyword>
<evidence type="ECO:0000313" key="3">
    <source>
        <dbReference type="EMBL" id="PBK82511.1"/>
    </source>
</evidence>
<evidence type="ECO:0000256" key="1">
    <source>
        <dbReference type="SAM" id="MobiDB-lite"/>
    </source>
</evidence>
<dbReference type="EMBL" id="KZ293716">
    <property type="protein sequence ID" value="PBK82511.1"/>
    <property type="molecule type" value="Genomic_DNA"/>
</dbReference>
<feature type="transmembrane region" description="Helical" evidence="2">
    <location>
        <begin position="63"/>
        <end position="92"/>
    </location>
</feature>
<protein>
    <recommendedName>
        <fullName evidence="5">Family A G protein-coupled receptor-like protein</fullName>
    </recommendedName>
</protein>
<dbReference type="Proteomes" id="UP000217790">
    <property type="component" value="Unassembled WGS sequence"/>
</dbReference>
<feature type="transmembrane region" description="Helical" evidence="2">
    <location>
        <begin position="190"/>
        <end position="212"/>
    </location>
</feature>
<evidence type="ECO:0000313" key="4">
    <source>
        <dbReference type="Proteomes" id="UP000217790"/>
    </source>
</evidence>
<dbReference type="InParanoid" id="A0A2H3CHG4"/>
<gene>
    <name evidence="3" type="ORF">ARMGADRAFT_1090215</name>
</gene>
<proteinExistence type="predicted"/>
<keyword evidence="2" id="KW-1133">Transmembrane helix</keyword>
<sequence length="358" mass="39954">MSTTAEIPDLTTEDMKAIFENMDVYLNQILLEAFLDGVYTGILAIALWSIFSPKRFQAERRKTMMVLATISLYILETITLSVHWWLVNYAFIKSGQNFWDVFLGLQHMGSSFLQLLLPLVVEICGMTATIIADTIIIWRCWIVWDRRWLMVLLPIFCTLITTAATAMYLYHRVNDVVSLHAITSHNPYTIWIILSLSFALSTTVVSTVLIIYRIIKVVIRTERGKAGFRSYRGAVEILVESAFLYSFGLLLHVIFIARGTLTTQYLDAIASVGRGIAPTFVLGQVTAGQARPDDTWSESVASSLRFGGHSGDQGGCYSGDSIEEEYGVSSRDHHQENVDEESVAGSPGEQSQLGTDLV</sequence>
<evidence type="ECO:0008006" key="5">
    <source>
        <dbReference type="Google" id="ProtNLM"/>
    </source>
</evidence>
<name>A0A2H3CHG4_ARMGA</name>
<feature type="region of interest" description="Disordered" evidence="1">
    <location>
        <begin position="311"/>
        <end position="358"/>
    </location>
</feature>
<feature type="transmembrane region" description="Helical" evidence="2">
    <location>
        <begin position="148"/>
        <end position="170"/>
    </location>
</feature>
<feature type="transmembrane region" description="Helical" evidence="2">
    <location>
        <begin position="233"/>
        <end position="257"/>
    </location>
</feature>
<evidence type="ECO:0000256" key="2">
    <source>
        <dbReference type="SAM" id="Phobius"/>
    </source>
</evidence>
<reference evidence="4" key="1">
    <citation type="journal article" date="2017" name="Nat. Ecol. Evol.">
        <title>Genome expansion and lineage-specific genetic innovations in the forest pathogenic fungi Armillaria.</title>
        <authorList>
            <person name="Sipos G."/>
            <person name="Prasanna A.N."/>
            <person name="Walter M.C."/>
            <person name="O'Connor E."/>
            <person name="Balint B."/>
            <person name="Krizsan K."/>
            <person name="Kiss B."/>
            <person name="Hess J."/>
            <person name="Varga T."/>
            <person name="Slot J."/>
            <person name="Riley R."/>
            <person name="Boka B."/>
            <person name="Rigling D."/>
            <person name="Barry K."/>
            <person name="Lee J."/>
            <person name="Mihaltcheva S."/>
            <person name="LaButti K."/>
            <person name="Lipzen A."/>
            <person name="Waldron R."/>
            <person name="Moloney N.M."/>
            <person name="Sperisen C."/>
            <person name="Kredics L."/>
            <person name="Vagvoelgyi C."/>
            <person name="Patrignani A."/>
            <person name="Fitzpatrick D."/>
            <person name="Nagy I."/>
            <person name="Doyle S."/>
            <person name="Anderson J.B."/>
            <person name="Grigoriev I.V."/>
            <person name="Gueldener U."/>
            <person name="Muensterkoetter M."/>
            <person name="Nagy L.G."/>
        </authorList>
    </citation>
    <scope>NUCLEOTIDE SEQUENCE [LARGE SCALE GENOMIC DNA]</scope>
    <source>
        <strain evidence="4">Ar21-2</strain>
    </source>
</reference>
<keyword evidence="2" id="KW-0472">Membrane</keyword>
<feature type="transmembrane region" description="Helical" evidence="2">
    <location>
        <begin position="112"/>
        <end position="136"/>
    </location>
</feature>
<feature type="compositionally biased region" description="Polar residues" evidence="1">
    <location>
        <begin position="348"/>
        <end position="358"/>
    </location>
</feature>
<dbReference type="OrthoDB" id="3015105at2759"/>
<organism evidence="3 4">
    <name type="scientific">Armillaria gallica</name>
    <name type="common">Bulbous honey fungus</name>
    <name type="synonym">Armillaria bulbosa</name>
    <dbReference type="NCBI Taxonomy" id="47427"/>
    <lineage>
        <taxon>Eukaryota</taxon>
        <taxon>Fungi</taxon>
        <taxon>Dikarya</taxon>
        <taxon>Basidiomycota</taxon>
        <taxon>Agaricomycotina</taxon>
        <taxon>Agaricomycetes</taxon>
        <taxon>Agaricomycetidae</taxon>
        <taxon>Agaricales</taxon>
        <taxon>Marasmiineae</taxon>
        <taxon>Physalacriaceae</taxon>
        <taxon>Armillaria</taxon>
    </lineage>
</organism>
<dbReference type="AlphaFoldDB" id="A0A2H3CHG4"/>
<feature type="transmembrane region" description="Helical" evidence="2">
    <location>
        <begin position="29"/>
        <end position="51"/>
    </location>
</feature>
<keyword evidence="4" id="KW-1185">Reference proteome</keyword>
<accession>A0A2H3CHG4</accession>